<sequence>MSSADTLVKERSVLPQQKDMLLRLASCSGTTLFLLVCGSRILVLLAMLVSYAVLPRLLNTELLLDTSGLLHNDTVGQWAFLDFPRNWDGVHFSHIANYGYSHENNCAFFPLVPCIFQILSWLNKLFFLAPFAVVPVSFQVALLNAVLNGVSAIFLRRITGLTLRRPETTGKEKFGGTWLDELPPPPPPRHGSRKEKDRDGDIKLRLKRELGAVVLMWIMSPTLVFSVVTYTESIFCCLTFAGLHLLLVSSEECRKFVAATAEAGAVFCFFLAGWARSNAFLYVGFMLYPTLLQIFFFDTYRVRYIQYHGSYKLCRRWPSAGRCLVLFIEFLIICTPFLCMNYFCFSRFAPLWDSTTRVAIGNRFWSFYGLVQKRYWNVGFLGSYTMKNLPNVFIAAPVVFFTLRGLVLFYVLPAFAKASTSLSNEGARRSSEGRHNKKGGSKILSSYFSLLGCLVKVSVQSANMAYLVILILFGVSMMHVNVVNRFIMSSPALYWIWARQLVWDPWGGCTIVMLRFFAVWTCIGILFFPNSMPWT</sequence>
<comment type="function">
    <text evidence="11">Mannosyltransferase involved in glycosylphosphatidylinositol-anchor biosynthesis.</text>
</comment>
<keyword evidence="8 11" id="KW-0256">Endoplasmic reticulum</keyword>
<keyword evidence="7 11" id="KW-0812">Transmembrane</keyword>
<dbReference type="GeneID" id="40324718"/>
<feature type="transmembrane region" description="Helical" evidence="11">
    <location>
        <begin position="465"/>
        <end position="484"/>
    </location>
</feature>
<feature type="region of interest" description="Disordered" evidence="12">
    <location>
        <begin position="172"/>
        <end position="198"/>
    </location>
</feature>
<proteinExistence type="inferred from homology"/>
<feature type="transmembrane region" description="Helical" evidence="11">
    <location>
        <begin position="392"/>
        <end position="418"/>
    </location>
</feature>
<feature type="transmembrane region" description="Helical" evidence="11">
    <location>
        <begin position="323"/>
        <end position="343"/>
    </location>
</feature>
<evidence type="ECO:0000256" key="8">
    <source>
        <dbReference type="ARBA" id="ARBA00022824"/>
    </source>
</evidence>
<name>A0A422P1X1_TRYRA</name>
<evidence type="ECO:0000256" key="12">
    <source>
        <dbReference type="SAM" id="MobiDB-lite"/>
    </source>
</evidence>
<evidence type="ECO:0000256" key="1">
    <source>
        <dbReference type="ARBA" id="ARBA00004477"/>
    </source>
</evidence>
<dbReference type="RefSeq" id="XP_029242333.1">
    <property type="nucleotide sequence ID" value="XM_029377853.1"/>
</dbReference>
<feature type="transmembrane region" description="Helical" evidence="11">
    <location>
        <begin position="21"/>
        <end position="54"/>
    </location>
</feature>
<evidence type="ECO:0000256" key="10">
    <source>
        <dbReference type="ARBA" id="ARBA00023136"/>
    </source>
</evidence>
<dbReference type="UniPathway" id="UPA00196"/>
<dbReference type="GO" id="GO:0005789">
    <property type="term" value="C:endoplasmic reticulum membrane"/>
    <property type="evidence" value="ECO:0007669"/>
    <property type="project" value="UniProtKB-SubCell"/>
</dbReference>
<comment type="pathway">
    <text evidence="2 11">Glycolipid biosynthesis; glycosylphosphatidylinositol-anchor biosynthesis.</text>
</comment>
<comment type="caution">
    <text evidence="13">The sequence shown here is derived from an EMBL/GenBank/DDBJ whole genome shotgun (WGS) entry which is preliminary data.</text>
</comment>
<feature type="transmembrane region" description="Helical" evidence="11">
    <location>
        <begin position="505"/>
        <end position="528"/>
    </location>
</feature>
<evidence type="ECO:0000256" key="6">
    <source>
        <dbReference type="ARBA" id="ARBA00022679"/>
    </source>
</evidence>
<evidence type="ECO:0000256" key="3">
    <source>
        <dbReference type="ARBA" id="ARBA00008698"/>
    </source>
</evidence>
<dbReference type="OMA" id="MHVQVTN"/>
<dbReference type="PANTHER" id="PTHR12468:SF2">
    <property type="entry name" value="GPI MANNOSYLTRANSFERASE 2"/>
    <property type="match status" value="1"/>
</dbReference>
<dbReference type="OrthoDB" id="10252502at2759"/>
<gene>
    <name evidence="13" type="ORF">TraAM80_00785</name>
</gene>
<comment type="similarity">
    <text evidence="3 11">Belongs to the PIGV family.</text>
</comment>
<keyword evidence="4 11" id="KW-0337">GPI-anchor biosynthesis</keyword>
<evidence type="ECO:0000256" key="9">
    <source>
        <dbReference type="ARBA" id="ARBA00022989"/>
    </source>
</evidence>
<reference evidence="13 14" key="1">
    <citation type="journal article" date="2018" name="BMC Genomics">
        <title>Genomic comparison of Trypanosoma conorhini and Trypanosoma rangeli to Trypanosoma cruzi strains of high and low virulence.</title>
        <authorList>
            <person name="Bradwell K.R."/>
            <person name="Koparde V.N."/>
            <person name="Matveyev A.V."/>
            <person name="Serrano M.G."/>
            <person name="Alves J.M."/>
            <person name="Parikh H."/>
            <person name="Huang B."/>
            <person name="Lee V."/>
            <person name="Espinosa-Alvarez O."/>
            <person name="Ortiz P.A."/>
            <person name="Costa-Martins A.G."/>
            <person name="Teixeira M.M."/>
            <person name="Buck G.A."/>
        </authorList>
    </citation>
    <scope>NUCLEOTIDE SEQUENCE [LARGE SCALE GENOMIC DNA]</scope>
    <source>
        <strain evidence="13 14">AM80</strain>
    </source>
</reference>
<dbReference type="InterPro" id="IPR007315">
    <property type="entry name" value="PIG-V/Gpi18"/>
</dbReference>
<evidence type="ECO:0000256" key="5">
    <source>
        <dbReference type="ARBA" id="ARBA00022676"/>
    </source>
</evidence>
<keyword evidence="6 11" id="KW-0808">Transferase</keyword>
<dbReference type="GO" id="GO:0004376">
    <property type="term" value="F:GPI mannosyltransferase activity"/>
    <property type="evidence" value="ECO:0007669"/>
    <property type="project" value="InterPro"/>
</dbReference>
<dbReference type="GO" id="GO:0000009">
    <property type="term" value="F:alpha-1,6-mannosyltransferase activity"/>
    <property type="evidence" value="ECO:0007669"/>
    <property type="project" value="InterPro"/>
</dbReference>
<dbReference type="EC" id="2.4.1.-" evidence="11"/>
<evidence type="ECO:0000256" key="7">
    <source>
        <dbReference type="ARBA" id="ARBA00022692"/>
    </source>
</evidence>
<dbReference type="GO" id="GO:0031501">
    <property type="term" value="C:mannosyltransferase complex"/>
    <property type="evidence" value="ECO:0007669"/>
    <property type="project" value="TreeGrafter"/>
</dbReference>
<evidence type="ECO:0000313" key="13">
    <source>
        <dbReference type="EMBL" id="RNF11701.1"/>
    </source>
</evidence>
<evidence type="ECO:0000256" key="2">
    <source>
        <dbReference type="ARBA" id="ARBA00004687"/>
    </source>
</evidence>
<dbReference type="AlphaFoldDB" id="A0A422P1X1"/>
<feature type="transmembrane region" description="Helical" evidence="11">
    <location>
        <begin position="125"/>
        <end position="155"/>
    </location>
</feature>
<accession>A0A422P1X1</accession>
<feature type="transmembrane region" description="Helical" evidence="11">
    <location>
        <begin position="280"/>
        <end position="302"/>
    </location>
</feature>
<dbReference type="VEuPathDB" id="TriTrypDB:TRSC58_04943"/>
<dbReference type="PANTHER" id="PTHR12468">
    <property type="entry name" value="GPI MANNOSYLTRANSFERASE 2"/>
    <property type="match status" value="1"/>
</dbReference>
<organism evidence="13 14">
    <name type="scientific">Trypanosoma rangeli</name>
    <dbReference type="NCBI Taxonomy" id="5698"/>
    <lineage>
        <taxon>Eukaryota</taxon>
        <taxon>Discoba</taxon>
        <taxon>Euglenozoa</taxon>
        <taxon>Kinetoplastea</taxon>
        <taxon>Metakinetoplastina</taxon>
        <taxon>Trypanosomatida</taxon>
        <taxon>Trypanosomatidae</taxon>
        <taxon>Trypanosoma</taxon>
        <taxon>Herpetosoma</taxon>
    </lineage>
</organism>
<evidence type="ECO:0000256" key="4">
    <source>
        <dbReference type="ARBA" id="ARBA00022502"/>
    </source>
</evidence>
<dbReference type="EMBL" id="MKGL01000014">
    <property type="protein sequence ID" value="RNF11701.1"/>
    <property type="molecule type" value="Genomic_DNA"/>
</dbReference>
<keyword evidence="5 11" id="KW-0328">Glycosyltransferase</keyword>
<protein>
    <recommendedName>
        <fullName evidence="11">GPI mannosyltransferase 2</fullName>
        <ecNumber evidence="11">2.4.1.-</ecNumber>
    </recommendedName>
</protein>
<feature type="transmembrane region" description="Helical" evidence="11">
    <location>
        <begin position="210"/>
        <end position="227"/>
    </location>
</feature>
<evidence type="ECO:0000256" key="11">
    <source>
        <dbReference type="RuleBase" id="RU363112"/>
    </source>
</evidence>
<dbReference type="GO" id="GO:0006506">
    <property type="term" value="P:GPI anchor biosynthetic process"/>
    <property type="evidence" value="ECO:0007669"/>
    <property type="project" value="UniProtKB-UniPathway"/>
</dbReference>
<dbReference type="Proteomes" id="UP000283634">
    <property type="component" value="Unassembled WGS sequence"/>
</dbReference>
<keyword evidence="9 11" id="KW-1133">Transmembrane helix</keyword>
<dbReference type="Pfam" id="PF04188">
    <property type="entry name" value="Mannosyl_trans2"/>
    <property type="match status" value="2"/>
</dbReference>
<comment type="subcellular location">
    <subcellularLocation>
        <location evidence="1 11">Endoplasmic reticulum membrane</location>
        <topology evidence="1 11">Multi-pass membrane protein</topology>
    </subcellularLocation>
</comment>
<keyword evidence="10 11" id="KW-0472">Membrane</keyword>
<keyword evidence="14" id="KW-1185">Reference proteome</keyword>
<evidence type="ECO:0000313" key="14">
    <source>
        <dbReference type="Proteomes" id="UP000283634"/>
    </source>
</evidence>